<protein>
    <submittedName>
        <fullName evidence="1">Uncharacterized protein</fullName>
    </submittedName>
</protein>
<dbReference type="EMBL" id="BKCJ010000351">
    <property type="protein sequence ID" value="GEU32413.1"/>
    <property type="molecule type" value="Genomic_DNA"/>
</dbReference>
<comment type="caution">
    <text evidence="1">The sequence shown here is derived from an EMBL/GenBank/DDBJ whole genome shotgun (WGS) entry which is preliminary data.</text>
</comment>
<dbReference type="AlphaFoldDB" id="A0A6L2J5X0"/>
<gene>
    <name evidence="1" type="ORF">Tci_004391</name>
</gene>
<name>A0A6L2J5X0_TANCI</name>
<accession>A0A6L2J5X0</accession>
<organism evidence="1">
    <name type="scientific">Tanacetum cinerariifolium</name>
    <name type="common">Dalmatian daisy</name>
    <name type="synonym">Chrysanthemum cinerariifolium</name>
    <dbReference type="NCBI Taxonomy" id="118510"/>
    <lineage>
        <taxon>Eukaryota</taxon>
        <taxon>Viridiplantae</taxon>
        <taxon>Streptophyta</taxon>
        <taxon>Embryophyta</taxon>
        <taxon>Tracheophyta</taxon>
        <taxon>Spermatophyta</taxon>
        <taxon>Magnoliopsida</taxon>
        <taxon>eudicotyledons</taxon>
        <taxon>Gunneridae</taxon>
        <taxon>Pentapetalae</taxon>
        <taxon>asterids</taxon>
        <taxon>campanulids</taxon>
        <taxon>Asterales</taxon>
        <taxon>Asteraceae</taxon>
        <taxon>Asteroideae</taxon>
        <taxon>Anthemideae</taxon>
        <taxon>Anthemidinae</taxon>
        <taxon>Tanacetum</taxon>
    </lineage>
</organism>
<reference evidence="1" key="1">
    <citation type="journal article" date="2019" name="Sci. Rep.">
        <title>Draft genome of Tanacetum cinerariifolium, the natural source of mosquito coil.</title>
        <authorList>
            <person name="Yamashiro T."/>
            <person name="Shiraishi A."/>
            <person name="Satake H."/>
            <person name="Nakayama K."/>
        </authorList>
    </citation>
    <scope>NUCLEOTIDE SEQUENCE</scope>
</reference>
<evidence type="ECO:0000313" key="1">
    <source>
        <dbReference type="EMBL" id="GEU32413.1"/>
    </source>
</evidence>
<proteinExistence type="predicted"/>
<sequence length="305" mass="35018">MKVKKSLNVIFNETPTPYKTSPLEDDDLVEEEAIEVLDKCLGLGYDRAIWILVRCDEIIARTLGHAPLERRDESKFLYFVYTGGNGIDVVVPKESIRAISERSSNIAYGFLLGKRVAYIVVANYGTSSYARAMIELRADVELKENIMVPMPKITKEDFYTCNMGFKPTKQQVYQPISKKPTANTCENKKKNMEPTKEVSKLNSFDVLTLVENDVELDNEGKPLEKVDDDHDDEVSSTDNEMASFLSKMDGYGTQSLLGQWKNSYEDDDYEYDLYDDDMYERHKIPEKLQAFCDNLDIKVRSRKKK</sequence>